<keyword evidence="4" id="KW-0472">Membrane</keyword>
<dbReference type="Gene3D" id="2.70.170.10">
    <property type="entry name" value="Neurotransmitter-gated ion-channel ligand-binding domain"/>
    <property type="match status" value="1"/>
</dbReference>
<dbReference type="GO" id="GO:0005230">
    <property type="term" value="F:extracellular ligand-gated monoatomic ion channel activity"/>
    <property type="evidence" value="ECO:0007669"/>
    <property type="project" value="InterPro"/>
</dbReference>
<evidence type="ECO:0000313" key="6">
    <source>
        <dbReference type="EMBL" id="CAF3008932.1"/>
    </source>
</evidence>
<feature type="domain" description="Neurotransmitter-gated ion-channel ligand-binding" evidence="5">
    <location>
        <begin position="61"/>
        <end position="135"/>
    </location>
</feature>
<accession>A0A7R8HCP7</accession>
<gene>
    <name evidence="6" type="ORF">LSAA_13279</name>
</gene>
<dbReference type="EMBL" id="HG994586">
    <property type="protein sequence ID" value="CAF3008932.1"/>
    <property type="molecule type" value="Genomic_DNA"/>
</dbReference>
<dbReference type="CDD" id="cd19051">
    <property type="entry name" value="LGIC_TM_cation"/>
    <property type="match status" value="1"/>
</dbReference>
<dbReference type="PANTHER" id="PTHR18945">
    <property type="entry name" value="NEUROTRANSMITTER GATED ION CHANNEL"/>
    <property type="match status" value="1"/>
</dbReference>
<dbReference type="Gene3D" id="1.20.58.390">
    <property type="entry name" value="Neurotransmitter-gated ion-channel transmembrane domain"/>
    <property type="match status" value="1"/>
</dbReference>
<dbReference type="Pfam" id="PF02931">
    <property type="entry name" value="Neur_chan_LBD"/>
    <property type="match status" value="2"/>
</dbReference>
<dbReference type="InterPro" id="IPR006202">
    <property type="entry name" value="Neur_chan_lig-bd"/>
</dbReference>
<dbReference type="InterPro" id="IPR038050">
    <property type="entry name" value="Neuro_actylchol_rec"/>
</dbReference>
<keyword evidence="2" id="KW-0812">Transmembrane</keyword>
<dbReference type="AlphaFoldDB" id="A0A7R8HCP7"/>
<dbReference type="InterPro" id="IPR036734">
    <property type="entry name" value="Neur_chan_lig-bd_sf"/>
</dbReference>
<keyword evidence="3" id="KW-1133">Transmembrane helix</keyword>
<sequence>MGDEMLIWNPKDYYNITKIRIPCDRIWLPDIVLYNNADDFSTEYMRISLNMSGRCCFLSFFDDQICMLKLGSWIHDGFSVDVTNRTFEVDLSNYLPNGEWTLLEKPKLVRSERYYPCCIEPFPEITISLRMRRKTLYYMYNIVFPCMMMSTLTVLVFCLPPDSGEKNCPRSHGNNLH</sequence>
<dbReference type="SUPFAM" id="SSF63712">
    <property type="entry name" value="Nicotinic receptor ligand binding domain-like"/>
    <property type="match status" value="1"/>
</dbReference>
<evidence type="ECO:0000259" key="5">
    <source>
        <dbReference type="Pfam" id="PF02931"/>
    </source>
</evidence>
<feature type="domain" description="Neurotransmitter-gated ion-channel ligand-binding" evidence="5">
    <location>
        <begin position="3"/>
        <end position="45"/>
    </location>
</feature>
<reference evidence="6" key="1">
    <citation type="submission" date="2021-02" db="EMBL/GenBank/DDBJ databases">
        <authorList>
            <person name="Bekaert M."/>
        </authorList>
    </citation>
    <scope>NUCLEOTIDE SEQUENCE</scope>
    <source>
        <strain evidence="6">IoA-00</strain>
    </source>
</reference>
<evidence type="ECO:0000313" key="7">
    <source>
        <dbReference type="Proteomes" id="UP000675881"/>
    </source>
</evidence>
<dbReference type="GO" id="GO:0016020">
    <property type="term" value="C:membrane"/>
    <property type="evidence" value="ECO:0007669"/>
    <property type="project" value="UniProtKB-SubCell"/>
</dbReference>
<evidence type="ECO:0000256" key="1">
    <source>
        <dbReference type="ARBA" id="ARBA00004141"/>
    </source>
</evidence>
<evidence type="ECO:0000256" key="4">
    <source>
        <dbReference type="ARBA" id="ARBA00023136"/>
    </source>
</evidence>
<organism evidence="6 7">
    <name type="scientific">Lepeophtheirus salmonis</name>
    <name type="common">Salmon louse</name>
    <name type="synonym">Caligus salmonis</name>
    <dbReference type="NCBI Taxonomy" id="72036"/>
    <lineage>
        <taxon>Eukaryota</taxon>
        <taxon>Metazoa</taxon>
        <taxon>Ecdysozoa</taxon>
        <taxon>Arthropoda</taxon>
        <taxon>Crustacea</taxon>
        <taxon>Multicrustacea</taxon>
        <taxon>Hexanauplia</taxon>
        <taxon>Copepoda</taxon>
        <taxon>Siphonostomatoida</taxon>
        <taxon>Caligidae</taxon>
        <taxon>Lepeophtheirus</taxon>
    </lineage>
</organism>
<proteinExistence type="predicted"/>
<dbReference type="InterPro" id="IPR006201">
    <property type="entry name" value="Neur_channel"/>
</dbReference>
<dbReference type="SUPFAM" id="SSF90112">
    <property type="entry name" value="Neurotransmitter-gated ion-channel transmembrane pore"/>
    <property type="match status" value="1"/>
</dbReference>
<dbReference type="InterPro" id="IPR036719">
    <property type="entry name" value="Neuro-gated_channel_TM_sf"/>
</dbReference>
<comment type="subcellular location">
    <subcellularLocation>
        <location evidence="1">Membrane</location>
        <topology evidence="1">Multi-pass membrane protein</topology>
    </subcellularLocation>
</comment>
<keyword evidence="7" id="KW-1185">Reference proteome</keyword>
<dbReference type="GO" id="GO:0004888">
    <property type="term" value="F:transmembrane signaling receptor activity"/>
    <property type="evidence" value="ECO:0007669"/>
    <property type="project" value="InterPro"/>
</dbReference>
<evidence type="ECO:0000256" key="3">
    <source>
        <dbReference type="ARBA" id="ARBA00022989"/>
    </source>
</evidence>
<name>A0A7R8HCP7_LEPSM</name>
<protein>
    <recommendedName>
        <fullName evidence="5">Neurotransmitter-gated ion-channel ligand-binding domain-containing protein</fullName>
    </recommendedName>
</protein>
<dbReference type="OrthoDB" id="5975154at2759"/>
<dbReference type="Proteomes" id="UP000675881">
    <property type="component" value="Chromosome 7"/>
</dbReference>
<evidence type="ECO:0000256" key="2">
    <source>
        <dbReference type="ARBA" id="ARBA00022692"/>
    </source>
</evidence>